<keyword evidence="3 8" id="KW-0812">Transmembrane</keyword>
<dbReference type="Gene3D" id="3.60.40.10">
    <property type="entry name" value="PPM-type phosphatase domain"/>
    <property type="match status" value="1"/>
</dbReference>
<reference evidence="11" key="1">
    <citation type="journal article" date="2019" name="Int. J. Syst. Evol. Microbiol.">
        <title>The Global Catalogue of Microorganisms (GCM) 10K type strain sequencing project: providing services to taxonomists for standard genome sequencing and annotation.</title>
        <authorList>
            <consortium name="The Broad Institute Genomics Platform"/>
            <consortium name="The Broad Institute Genome Sequencing Center for Infectious Disease"/>
            <person name="Wu L."/>
            <person name="Ma J."/>
        </authorList>
    </citation>
    <scope>NUCLEOTIDE SEQUENCE [LARGE SCALE GENOMIC DNA]</scope>
    <source>
        <strain evidence="11">CGMCC 1.13681</strain>
    </source>
</reference>
<dbReference type="PANTHER" id="PTHR43156:SF2">
    <property type="entry name" value="STAGE II SPORULATION PROTEIN E"/>
    <property type="match status" value="1"/>
</dbReference>
<dbReference type="InterPro" id="IPR033463">
    <property type="entry name" value="sCache_3"/>
</dbReference>
<dbReference type="EMBL" id="JBHSZO010000030">
    <property type="protein sequence ID" value="MFC7220215.1"/>
    <property type="molecule type" value="Genomic_DNA"/>
</dbReference>
<dbReference type="InterPro" id="IPR029016">
    <property type="entry name" value="GAF-like_dom_sf"/>
</dbReference>
<dbReference type="InterPro" id="IPR029151">
    <property type="entry name" value="Sensor-like_sf"/>
</dbReference>
<dbReference type="Gene3D" id="3.30.450.40">
    <property type="match status" value="1"/>
</dbReference>
<feature type="domain" description="PPM-type phosphatase" evidence="9">
    <location>
        <begin position="482"/>
        <end position="709"/>
    </location>
</feature>
<dbReference type="Proteomes" id="UP001596413">
    <property type="component" value="Unassembled WGS sequence"/>
</dbReference>
<comment type="subcellular location">
    <subcellularLocation>
        <location evidence="1">Cell membrane</location>
        <topology evidence="1">Multi-pass membrane protein</topology>
    </subcellularLocation>
</comment>
<protein>
    <submittedName>
        <fullName evidence="10">SpoIIE family protein phosphatase</fullName>
    </submittedName>
</protein>
<dbReference type="InterPro" id="IPR052016">
    <property type="entry name" value="Bact_Sigma-Reg"/>
</dbReference>
<dbReference type="Pfam" id="PF07228">
    <property type="entry name" value="SpoIIE"/>
    <property type="match status" value="1"/>
</dbReference>
<evidence type="ECO:0000256" key="3">
    <source>
        <dbReference type="ARBA" id="ARBA00022692"/>
    </source>
</evidence>
<sequence length="864" mass="91118">MSGRTARAGARTVAGQVFLIQVVIIVCLVAAATAALLLQARSAGDRNARDRSRAAAESFAASPGLDEALRADDPTLLLQAHAERARIRSHVDFVDVVSLDGVCYTHPQQACLDGYFTRDLDPGRAGRSVTERVDGSLGPMVQATAPVRDERGHVVGLVSAGVTLEHVGESVRDQLPLLLGVAAGVLALATAGAAVLGRRLSRVTHGLGPAEMARVYEHHDAVLHVVREGVLIVSGGGRVLLANDEARRLLSLPPDVEGSPVADLPVDAPLSTLLASGDTATDEVYEVGSQLLTVSQRPTDRGGGPPGSVTTLRDTTELRAQAYRAETARGRLRLLHDAGSEVGTTLDVARTCRELADFAAARFADRATVDLRPPVLRGQEPADGDTAVERVAQSGPPQAEGAEGAEGVRLAVPLRARGKVLGEAVFWRSGEGAAFEEEDVSLAEELGTRAAVSIDNARRYTRERTMAVTLQESLLPHRLPEADAVEAASRYLPATAGHGPLGGVGGDWFDIIPLPGARVGFVVGDVVGHGLHAAATMGRLRTAVHNFASLDLPPDELLWYLDELVARIDQDERPTGEETAVTGATCVYAVYDPLTGVCSLARAGHLQPVWIHPDGTAEFADVPGGPPLGLGGLPFETQEVRPEPGSGLALYTDGLVEDRHRDIDEGLAMLLAAFSGHPDRTPERTCDDVLAAMLPERPADDVALLVARLGRLGADRSVEWEVEPEPAAVARVRSDAAAVLTEWGLGEEVFTAELILSELVTNAIRYTGRPITVRLIRARCLICEVWDSSLTSPHLRQAATTDEGGRGLFLVAKLSERWGTRYTPRGKVIWAELPLPAEDGDGAPCEKPGGEPDAGGGSGAGGGV</sequence>
<evidence type="ECO:0000259" key="9">
    <source>
        <dbReference type="SMART" id="SM00331"/>
    </source>
</evidence>
<dbReference type="InterPro" id="IPR003594">
    <property type="entry name" value="HATPase_dom"/>
</dbReference>
<proteinExistence type="predicted"/>
<dbReference type="SUPFAM" id="SSF55781">
    <property type="entry name" value="GAF domain-like"/>
    <property type="match status" value="1"/>
</dbReference>
<evidence type="ECO:0000256" key="4">
    <source>
        <dbReference type="ARBA" id="ARBA00022801"/>
    </source>
</evidence>
<name>A0ABW2GL36_9ACTN</name>
<evidence type="ECO:0000313" key="10">
    <source>
        <dbReference type="EMBL" id="MFC7220215.1"/>
    </source>
</evidence>
<evidence type="ECO:0000256" key="5">
    <source>
        <dbReference type="ARBA" id="ARBA00022989"/>
    </source>
</evidence>
<dbReference type="Pfam" id="PF13581">
    <property type="entry name" value="HATPase_c_2"/>
    <property type="match status" value="1"/>
</dbReference>
<dbReference type="CDD" id="cd16936">
    <property type="entry name" value="HATPase_RsbW-like"/>
    <property type="match status" value="1"/>
</dbReference>
<feature type="compositionally biased region" description="Gly residues" evidence="7">
    <location>
        <begin position="852"/>
        <end position="864"/>
    </location>
</feature>
<feature type="transmembrane region" description="Helical" evidence="8">
    <location>
        <begin position="18"/>
        <end position="38"/>
    </location>
</feature>
<dbReference type="InterPro" id="IPR036890">
    <property type="entry name" value="HATPase_C_sf"/>
</dbReference>
<feature type="transmembrane region" description="Helical" evidence="8">
    <location>
        <begin position="175"/>
        <end position="196"/>
    </location>
</feature>
<keyword evidence="5 8" id="KW-1133">Transmembrane helix</keyword>
<dbReference type="InterPro" id="IPR036457">
    <property type="entry name" value="PPM-type-like_dom_sf"/>
</dbReference>
<evidence type="ECO:0000256" key="2">
    <source>
        <dbReference type="ARBA" id="ARBA00022475"/>
    </source>
</evidence>
<dbReference type="PANTHER" id="PTHR43156">
    <property type="entry name" value="STAGE II SPORULATION PROTEIN E-RELATED"/>
    <property type="match status" value="1"/>
</dbReference>
<dbReference type="CDD" id="cd18773">
    <property type="entry name" value="PDC1_HK_sensor"/>
    <property type="match status" value="1"/>
</dbReference>
<organism evidence="10 11">
    <name type="scientific">Streptomyces polyrhachis</name>
    <dbReference type="NCBI Taxonomy" id="1282885"/>
    <lineage>
        <taxon>Bacteria</taxon>
        <taxon>Bacillati</taxon>
        <taxon>Actinomycetota</taxon>
        <taxon>Actinomycetes</taxon>
        <taxon>Kitasatosporales</taxon>
        <taxon>Streptomycetaceae</taxon>
        <taxon>Streptomyces</taxon>
    </lineage>
</organism>
<dbReference type="CDD" id="cd00130">
    <property type="entry name" value="PAS"/>
    <property type="match status" value="1"/>
</dbReference>
<dbReference type="InterPro" id="IPR001932">
    <property type="entry name" value="PPM-type_phosphatase-like_dom"/>
</dbReference>
<dbReference type="RefSeq" id="WP_386416751.1">
    <property type="nucleotide sequence ID" value="NZ_JBHSZO010000030.1"/>
</dbReference>
<keyword evidence="2" id="KW-1003">Cell membrane</keyword>
<keyword evidence="4" id="KW-0378">Hydrolase</keyword>
<evidence type="ECO:0000256" key="8">
    <source>
        <dbReference type="SAM" id="Phobius"/>
    </source>
</evidence>
<dbReference type="Gene3D" id="3.30.450.20">
    <property type="entry name" value="PAS domain"/>
    <property type="match status" value="2"/>
</dbReference>
<dbReference type="SUPFAM" id="SSF55874">
    <property type="entry name" value="ATPase domain of HSP90 chaperone/DNA topoisomerase II/histidine kinase"/>
    <property type="match status" value="1"/>
</dbReference>
<accession>A0ABW2GL36</accession>
<dbReference type="SMART" id="SM00331">
    <property type="entry name" value="PP2C_SIG"/>
    <property type="match status" value="1"/>
</dbReference>
<evidence type="ECO:0000256" key="6">
    <source>
        <dbReference type="ARBA" id="ARBA00023136"/>
    </source>
</evidence>
<feature type="region of interest" description="Disordered" evidence="7">
    <location>
        <begin position="839"/>
        <end position="864"/>
    </location>
</feature>
<evidence type="ECO:0000256" key="7">
    <source>
        <dbReference type="SAM" id="MobiDB-lite"/>
    </source>
</evidence>
<dbReference type="SUPFAM" id="SSF103190">
    <property type="entry name" value="Sensory domain-like"/>
    <property type="match status" value="1"/>
</dbReference>
<dbReference type="Gene3D" id="3.30.565.10">
    <property type="entry name" value="Histidine kinase-like ATPase, C-terminal domain"/>
    <property type="match status" value="1"/>
</dbReference>
<evidence type="ECO:0000313" key="11">
    <source>
        <dbReference type="Proteomes" id="UP001596413"/>
    </source>
</evidence>
<gene>
    <name evidence="10" type="ORF">ACFQLX_18905</name>
</gene>
<dbReference type="Pfam" id="PF17203">
    <property type="entry name" value="sCache_3_2"/>
    <property type="match status" value="1"/>
</dbReference>
<keyword evidence="6 8" id="KW-0472">Membrane</keyword>
<dbReference type="InterPro" id="IPR000014">
    <property type="entry name" value="PAS"/>
</dbReference>
<keyword evidence="11" id="KW-1185">Reference proteome</keyword>
<comment type="caution">
    <text evidence="10">The sequence shown here is derived from an EMBL/GenBank/DDBJ whole genome shotgun (WGS) entry which is preliminary data.</text>
</comment>
<dbReference type="SUPFAM" id="SSF81606">
    <property type="entry name" value="PP2C-like"/>
    <property type="match status" value="1"/>
</dbReference>
<evidence type="ECO:0000256" key="1">
    <source>
        <dbReference type="ARBA" id="ARBA00004651"/>
    </source>
</evidence>